<evidence type="ECO:0000313" key="25">
    <source>
        <dbReference type="Proteomes" id="UP000316213"/>
    </source>
</evidence>
<dbReference type="InterPro" id="IPR000121">
    <property type="entry name" value="PEP_util_C"/>
</dbReference>
<dbReference type="GO" id="GO:0009401">
    <property type="term" value="P:phosphoenolpyruvate-dependent sugar phosphotransferase system"/>
    <property type="evidence" value="ECO:0007669"/>
    <property type="project" value="UniProtKB-KW"/>
</dbReference>
<reference evidence="24 25" key="1">
    <citation type="submission" date="2019-02" db="EMBL/GenBank/DDBJ databases">
        <title>Deep-cultivation of Planctomycetes and their phenomic and genomic characterization uncovers novel biology.</title>
        <authorList>
            <person name="Wiegand S."/>
            <person name="Jogler M."/>
            <person name="Boedeker C."/>
            <person name="Pinto D."/>
            <person name="Vollmers J."/>
            <person name="Rivas-Marin E."/>
            <person name="Kohn T."/>
            <person name="Peeters S.H."/>
            <person name="Heuer A."/>
            <person name="Rast P."/>
            <person name="Oberbeckmann S."/>
            <person name="Bunk B."/>
            <person name="Jeske O."/>
            <person name="Meyerdierks A."/>
            <person name="Storesund J.E."/>
            <person name="Kallscheuer N."/>
            <person name="Luecker S."/>
            <person name="Lage O.M."/>
            <person name="Pohl T."/>
            <person name="Merkel B.J."/>
            <person name="Hornburger P."/>
            <person name="Mueller R.-W."/>
            <person name="Bruemmer F."/>
            <person name="Labrenz M."/>
            <person name="Spormann A.M."/>
            <person name="Op Den Camp H."/>
            <person name="Overmann J."/>
            <person name="Amann R."/>
            <person name="Jetten M.S.M."/>
            <person name="Mascher T."/>
            <person name="Medema M.H."/>
            <person name="Devos D.P."/>
            <person name="Kaster A.-K."/>
            <person name="Ovreas L."/>
            <person name="Rohde M."/>
            <person name="Galperin M.Y."/>
            <person name="Jogler C."/>
        </authorList>
    </citation>
    <scope>NUCLEOTIDE SEQUENCE [LARGE SCALE GENOMIC DNA]</scope>
    <source>
        <strain evidence="24 25">Pla100</strain>
    </source>
</reference>
<evidence type="ECO:0000256" key="3">
    <source>
        <dbReference type="ARBA" id="ARBA00002728"/>
    </source>
</evidence>
<dbReference type="SUPFAM" id="SSF51621">
    <property type="entry name" value="Phosphoenolpyruvate/pyruvate domain"/>
    <property type="match status" value="1"/>
</dbReference>
<dbReference type="AlphaFoldDB" id="A0A5C6AQ78"/>
<dbReference type="InterPro" id="IPR040442">
    <property type="entry name" value="Pyrv_kinase-like_dom_sf"/>
</dbReference>
<keyword evidence="12 17" id="KW-0598">Phosphotransferase system</keyword>
<evidence type="ECO:0000256" key="19">
    <source>
        <dbReference type="PIRSR" id="PIRSR000732-2"/>
    </source>
</evidence>
<accession>A0A5C6AQ78</accession>
<evidence type="ECO:0000256" key="9">
    <source>
        <dbReference type="ARBA" id="ARBA00022490"/>
    </source>
</evidence>
<evidence type="ECO:0000256" key="5">
    <source>
        <dbReference type="ARBA" id="ARBA00007837"/>
    </source>
</evidence>
<dbReference type="Gene3D" id="1.10.274.10">
    <property type="entry name" value="PtsI, HPr-binding domain"/>
    <property type="match status" value="1"/>
</dbReference>
<comment type="caution">
    <text evidence="24">The sequence shown here is derived from an EMBL/GenBank/DDBJ whole genome shotgun (WGS) entry which is preliminary data.</text>
</comment>
<dbReference type="GO" id="GO:0016301">
    <property type="term" value="F:kinase activity"/>
    <property type="evidence" value="ECO:0007669"/>
    <property type="project" value="UniProtKB-KW"/>
</dbReference>
<evidence type="ECO:0000256" key="14">
    <source>
        <dbReference type="ARBA" id="ARBA00022777"/>
    </source>
</evidence>
<feature type="binding site" evidence="19">
    <location>
        <position position="340"/>
    </location>
    <ligand>
        <name>phosphoenolpyruvate</name>
        <dbReference type="ChEBI" id="CHEBI:58702"/>
    </ligand>
</feature>
<dbReference type="PRINTS" id="PR01736">
    <property type="entry name" value="PHPHTRNFRASE"/>
</dbReference>
<dbReference type="Pfam" id="PF02896">
    <property type="entry name" value="PEP-utilizers_C"/>
    <property type="match status" value="1"/>
</dbReference>
<dbReference type="RefSeq" id="WP_146576873.1">
    <property type="nucleotide sequence ID" value="NZ_SJPM01000002.1"/>
</dbReference>
<feature type="binding site" evidence="19">
    <location>
        <position position="469"/>
    </location>
    <ligand>
        <name>phosphoenolpyruvate</name>
        <dbReference type="ChEBI" id="CHEBI:58702"/>
    </ligand>
</feature>
<dbReference type="Pfam" id="PF00391">
    <property type="entry name" value="PEP-utilizers"/>
    <property type="match status" value="1"/>
</dbReference>
<evidence type="ECO:0000256" key="13">
    <source>
        <dbReference type="ARBA" id="ARBA00022723"/>
    </source>
</evidence>
<feature type="active site" description="Proton donor" evidence="18">
    <location>
        <position position="506"/>
    </location>
</feature>
<comment type="similarity">
    <text evidence="5 17">Belongs to the PEP-utilizing enzyme family.</text>
</comment>
<sequence>MERMEGNELSRGLVKGVAVVLGYEVQRTIALPKPGVSESSLRTNSRVECERMDEALEESKRDLHALNVLAGGQPSIVSAIALVSAHAAMAGEIASLVKERIVNDLVGVEEALDSVISQTVSRLAKIDNDYLRERETDVRDVGRRMMRHLMGLTSTNFAELPPGTIIVARELVPSDAIALADSGVVGVVTQVGGRLGHTAIIARSLGIPAVSGISNVAQRITSGMTLLIDAEAGIVIAQPDEDEIADFDARVAQSKRLSEASVAMNTGPCRTSDGQEIVLYGNVGLPADLDQVLSLGLAGVGLFRTEFLYLQSKQRPNAEAQRHLYAQMSQRLGDRPLVIRTFDLGGEKLPPFLLHDERLDPSSLNLRGLRFSLVEKQLLREQLTAIVQVAQEADVRILLPMVIGGHDFAQAIAMIEEVVVESNSLKRPQIGAMVETPAALFCLDEILELANFITIGTNDLTQYLLAADRELSAGNEHVTAMHPAVIRAIDEVVMAAKRWDCPVCVCGEEAGEVEFAMLLIGLGIRELSVSPARVGELREAIAKLDTSYARDLADQARACRSPQEVRELFTFPRLSENNSRPRNQWSDSLRICP</sequence>
<evidence type="ECO:0000259" key="23">
    <source>
        <dbReference type="Pfam" id="PF05524"/>
    </source>
</evidence>
<evidence type="ECO:0000256" key="12">
    <source>
        <dbReference type="ARBA" id="ARBA00022683"/>
    </source>
</evidence>
<dbReference type="InterPro" id="IPR024692">
    <property type="entry name" value="PTS_EI"/>
</dbReference>
<dbReference type="PANTHER" id="PTHR46244:SF3">
    <property type="entry name" value="PHOSPHOENOLPYRUVATE-PROTEIN PHOSPHOTRANSFERASE"/>
    <property type="match status" value="1"/>
</dbReference>
<comment type="subcellular location">
    <subcellularLocation>
        <location evidence="4 17">Cytoplasm</location>
    </subcellularLocation>
</comment>
<gene>
    <name evidence="24" type="primary">ptsI_1</name>
    <name evidence="24" type="ORF">Pla100_13360</name>
</gene>
<evidence type="ECO:0000256" key="11">
    <source>
        <dbReference type="ARBA" id="ARBA00022679"/>
    </source>
</evidence>
<evidence type="ECO:0000256" key="17">
    <source>
        <dbReference type="PIRNR" id="PIRNR000732"/>
    </source>
</evidence>
<dbReference type="InterPro" id="IPR015813">
    <property type="entry name" value="Pyrv/PenolPyrv_kinase-like_dom"/>
</dbReference>
<dbReference type="InterPro" id="IPR050499">
    <property type="entry name" value="PEP-utilizing_PTS_enzyme"/>
</dbReference>
<keyword evidence="11 17" id="KW-0808">Transferase</keyword>
<evidence type="ECO:0000256" key="1">
    <source>
        <dbReference type="ARBA" id="ARBA00000683"/>
    </source>
</evidence>
<dbReference type="InterPro" id="IPR008731">
    <property type="entry name" value="PTS_EIN"/>
</dbReference>
<evidence type="ECO:0000256" key="8">
    <source>
        <dbReference type="ARBA" id="ARBA00022448"/>
    </source>
</evidence>
<dbReference type="NCBIfam" id="TIGR01417">
    <property type="entry name" value="PTS_I_fam"/>
    <property type="match status" value="1"/>
</dbReference>
<feature type="binding site" evidence="19">
    <location>
        <position position="304"/>
    </location>
    <ligand>
        <name>phosphoenolpyruvate</name>
        <dbReference type="ChEBI" id="CHEBI:58702"/>
    </ligand>
</feature>
<dbReference type="EMBL" id="SJPM01000002">
    <property type="protein sequence ID" value="TWU01601.1"/>
    <property type="molecule type" value="Genomic_DNA"/>
</dbReference>
<evidence type="ECO:0000256" key="7">
    <source>
        <dbReference type="ARBA" id="ARBA00016544"/>
    </source>
</evidence>
<dbReference type="SUPFAM" id="SSF47831">
    <property type="entry name" value="Enzyme I of the PEP:sugar phosphotransferase system HPr-binding (sub)domain"/>
    <property type="match status" value="1"/>
</dbReference>
<name>A0A5C6AQ78_9BACT</name>
<dbReference type="InterPro" id="IPR036637">
    <property type="entry name" value="Phosphohistidine_dom_sf"/>
</dbReference>
<comment type="cofactor">
    <cofactor evidence="2 17 20">
        <name>Mg(2+)</name>
        <dbReference type="ChEBI" id="CHEBI:18420"/>
    </cofactor>
</comment>
<protein>
    <recommendedName>
        <fullName evidence="7 17">Phosphoenolpyruvate-protein phosphotransferase</fullName>
        <ecNumber evidence="6 17">2.7.3.9</ecNumber>
    </recommendedName>
    <alternativeName>
        <fullName evidence="16 17">Phosphotransferase system, enzyme I</fullName>
    </alternativeName>
</protein>
<organism evidence="24 25">
    <name type="scientific">Neorhodopirellula pilleata</name>
    <dbReference type="NCBI Taxonomy" id="2714738"/>
    <lineage>
        <taxon>Bacteria</taxon>
        <taxon>Pseudomonadati</taxon>
        <taxon>Planctomycetota</taxon>
        <taxon>Planctomycetia</taxon>
        <taxon>Pirellulales</taxon>
        <taxon>Pirellulaceae</taxon>
        <taxon>Neorhodopirellula</taxon>
    </lineage>
</organism>
<feature type="binding site" evidence="20">
    <location>
        <position position="459"/>
    </location>
    <ligand>
        <name>Mg(2+)</name>
        <dbReference type="ChEBI" id="CHEBI:18420"/>
    </ligand>
</feature>
<feature type="binding site" evidence="19">
    <location>
        <begin position="458"/>
        <end position="459"/>
    </location>
    <ligand>
        <name>phosphoenolpyruvate</name>
        <dbReference type="ChEBI" id="CHEBI:58702"/>
    </ligand>
</feature>
<evidence type="ECO:0000256" key="2">
    <source>
        <dbReference type="ARBA" id="ARBA00001946"/>
    </source>
</evidence>
<keyword evidence="9 17" id="KW-0963">Cytoplasm</keyword>
<dbReference type="Gene3D" id="3.50.30.10">
    <property type="entry name" value="Phosphohistidine domain"/>
    <property type="match status" value="1"/>
</dbReference>
<evidence type="ECO:0000256" key="15">
    <source>
        <dbReference type="ARBA" id="ARBA00022842"/>
    </source>
</evidence>
<feature type="domain" description="Phosphotransferase system enzyme I N-terminal" evidence="23">
    <location>
        <begin position="6"/>
        <end position="134"/>
    </location>
</feature>
<evidence type="ECO:0000256" key="18">
    <source>
        <dbReference type="PIRSR" id="PIRSR000732-1"/>
    </source>
</evidence>
<dbReference type="Pfam" id="PF05524">
    <property type="entry name" value="PEP-utilisers_N"/>
    <property type="match status" value="1"/>
</dbReference>
<dbReference type="Gene3D" id="3.20.20.60">
    <property type="entry name" value="Phosphoenolpyruvate-binding domains"/>
    <property type="match status" value="1"/>
</dbReference>
<feature type="domain" description="PEP-utilising enzyme C-terminal" evidence="22">
    <location>
        <begin position="264"/>
        <end position="545"/>
    </location>
</feature>
<dbReference type="GO" id="GO:0008965">
    <property type="term" value="F:phosphoenolpyruvate-protein phosphotransferase activity"/>
    <property type="evidence" value="ECO:0007669"/>
    <property type="project" value="UniProtKB-EC"/>
</dbReference>
<keyword evidence="15 17" id="KW-0460">Magnesium</keyword>
<evidence type="ECO:0000256" key="20">
    <source>
        <dbReference type="PIRSR" id="PIRSR000732-3"/>
    </source>
</evidence>
<evidence type="ECO:0000256" key="16">
    <source>
        <dbReference type="ARBA" id="ARBA00033235"/>
    </source>
</evidence>
<dbReference type="PIRSF" id="PIRSF000732">
    <property type="entry name" value="PTS_enzyme_I"/>
    <property type="match status" value="1"/>
</dbReference>
<comment type="catalytic activity">
    <reaction evidence="1 17">
        <text>L-histidyl-[protein] + phosphoenolpyruvate = N(pros)-phospho-L-histidyl-[protein] + pyruvate</text>
        <dbReference type="Rhea" id="RHEA:23880"/>
        <dbReference type="Rhea" id="RHEA-COMP:9745"/>
        <dbReference type="Rhea" id="RHEA-COMP:9746"/>
        <dbReference type="ChEBI" id="CHEBI:15361"/>
        <dbReference type="ChEBI" id="CHEBI:29979"/>
        <dbReference type="ChEBI" id="CHEBI:58702"/>
        <dbReference type="ChEBI" id="CHEBI:64837"/>
        <dbReference type="EC" id="2.7.3.9"/>
    </reaction>
</comment>
<feature type="binding site" evidence="20">
    <location>
        <position position="435"/>
    </location>
    <ligand>
        <name>Mg(2+)</name>
        <dbReference type="ChEBI" id="CHEBI:18420"/>
    </ligand>
</feature>
<feature type="domain" description="PEP-utilising enzyme mobile" evidence="21">
    <location>
        <begin position="160"/>
        <end position="233"/>
    </location>
</feature>
<keyword evidence="13 17" id="KW-0479">Metal-binding</keyword>
<evidence type="ECO:0000259" key="21">
    <source>
        <dbReference type="Pfam" id="PF00391"/>
    </source>
</evidence>
<evidence type="ECO:0000313" key="24">
    <source>
        <dbReference type="EMBL" id="TWU01601.1"/>
    </source>
</evidence>
<evidence type="ECO:0000259" key="22">
    <source>
        <dbReference type="Pfam" id="PF02896"/>
    </source>
</evidence>
<dbReference type="OrthoDB" id="9765468at2"/>
<dbReference type="SUPFAM" id="SSF52009">
    <property type="entry name" value="Phosphohistidine domain"/>
    <property type="match status" value="1"/>
</dbReference>
<evidence type="ECO:0000256" key="10">
    <source>
        <dbReference type="ARBA" id="ARBA00022597"/>
    </source>
</evidence>
<keyword evidence="8 17" id="KW-0813">Transport</keyword>
<dbReference type="InterPro" id="IPR036618">
    <property type="entry name" value="PtsI_HPr-bd_sf"/>
</dbReference>
<evidence type="ECO:0000256" key="6">
    <source>
        <dbReference type="ARBA" id="ARBA00012232"/>
    </source>
</evidence>
<dbReference type="Proteomes" id="UP000316213">
    <property type="component" value="Unassembled WGS sequence"/>
</dbReference>
<dbReference type="GO" id="GO:0046872">
    <property type="term" value="F:metal ion binding"/>
    <property type="evidence" value="ECO:0007669"/>
    <property type="project" value="UniProtKB-KW"/>
</dbReference>
<dbReference type="InterPro" id="IPR008279">
    <property type="entry name" value="PEP-util_enz_mobile_dom"/>
</dbReference>
<keyword evidence="24" id="KW-0670">Pyruvate</keyword>
<keyword evidence="10 17" id="KW-0762">Sugar transport</keyword>
<comment type="function">
    <text evidence="3 17">General (non sugar-specific) component of the phosphoenolpyruvate-dependent sugar phosphotransferase system (sugar PTS). This major carbohydrate active-transport system catalyzes the phosphorylation of incoming sugar substrates concomitantly with their translocation across the cell membrane. Enzyme I transfers the phosphoryl group from phosphoenolpyruvate (PEP) to the phosphoryl carrier protein (HPr).</text>
</comment>
<feature type="active site" description="Tele-phosphohistidine intermediate" evidence="18">
    <location>
        <position position="197"/>
    </location>
</feature>
<dbReference type="InterPro" id="IPR006318">
    <property type="entry name" value="PTS_EI-like"/>
</dbReference>
<evidence type="ECO:0000256" key="4">
    <source>
        <dbReference type="ARBA" id="ARBA00004496"/>
    </source>
</evidence>
<keyword evidence="14 17" id="KW-0418">Kinase</keyword>
<dbReference type="PANTHER" id="PTHR46244">
    <property type="entry name" value="PHOSPHOENOLPYRUVATE-PROTEIN PHOSPHOTRANSFERASE"/>
    <property type="match status" value="1"/>
</dbReference>
<dbReference type="EC" id="2.7.3.9" evidence="6 17"/>
<keyword evidence="25" id="KW-1185">Reference proteome</keyword>
<proteinExistence type="inferred from homology"/>
<dbReference type="GO" id="GO:0005737">
    <property type="term" value="C:cytoplasm"/>
    <property type="evidence" value="ECO:0007669"/>
    <property type="project" value="UniProtKB-SubCell"/>
</dbReference>